<dbReference type="InterPro" id="IPR001374">
    <property type="entry name" value="R3H_dom"/>
</dbReference>
<feature type="domain" description="R3H" evidence="3">
    <location>
        <begin position="376"/>
        <end position="441"/>
    </location>
</feature>
<protein>
    <recommendedName>
        <fullName evidence="6">Protein SQS1</fullName>
    </recommendedName>
</protein>
<dbReference type="Pfam" id="PF01585">
    <property type="entry name" value="G-patch"/>
    <property type="match status" value="2"/>
</dbReference>
<feature type="region of interest" description="Disordered" evidence="1">
    <location>
        <begin position="1"/>
        <end position="55"/>
    </location>
</feature>
<feature type="region of interest" description="Disordered" evidence="1">
    <location>
        <begin position="324"/>
        <end position="364"/>
    </location>
</feature>
<dbReference type="CDD" id="cd02646">
    <property type="entry name" value="R3H_G-patch"/>
    <property type="match status" value="1"/>
</dbReference>
<dbReference type="EMBL" id="JANQDX010000016">
    <property type="protein sequence ID" value="KAL0910301.1"/>
    <property type="molecule type" value="Genomic_DNA"/>
</dbReference>
<dbReference type="InterPro" id="IPR000467">
    <property type="entry name" value="G_patch_dom"/>
</dbReference>
<dbReference type="SMART" id="SM00443">
    <property type="entry name" value="G_patch"/>
    <property type="match status" value="2"/>
</dbReference>
<feature type="region of interest" description="Disordered" evidence="1">
    <location>
        <begin position="666"/>
        <end position="685"/>
    </location>
</feature>
<dbReference type="SUPFAM" id="SSF82708">
    <property type="entry name" value="R3H domain"/>
    <property type="match status" value="1"/>
</dbReference>
<dbReference type="PANTHER" id="PTHR47423:SF2">
    <property type="entry name" value="PROTEIN SQS1"/>
    <property type="match status" value="1"/>
</dbReference>
<dbReference type="Proteomes" id="UP001552299">
    <property type="component" value="Unassembled WGS sequence"/>
</dbReference>
<feature type="compositionally biased region" description="Basic and acidic residues" evidence="1">
    <location>
        <begin position="347"/>
        <end position="356"/>
    </location>
</feature>
<dbReference type="GO" id="GO:0003676">
    <property type="term" value="F:nucleic acid binding"/>
    <property type="evidence" value="ECO:0007669"/>
    <property type="project" value="UniProtKB-UniRule"/>
</dbReference>
<evidence type="ECO:0000256" key="1">
    <source>
        <dbReference type="SAM" id="MobiDB-lite"/>
    </source>
</evidence>
<evidence type="ECO:0000313" key="4">
    <source>
        <dbReference type="EMBL" id="KAL0910301.1"/>
    </source>
</evidence>
<dbReference type="InterPro" id="IPR036867">
    <property type="entry name" value="R3H_dom_sf"/>
</dbReference>
<feature type="compositionally biased region" description="Acidic residues" evidence="1">
    <location>
        <begin position="199"/>
        <end position="227"/>
    </location>
</feature>
<sequence length="685" mass="73843">MGGGNGGRWRSGKGISSNGGASSRRKPVKYGDLSSFVHQGSTTKAGRSTKNESPFHGNAFIYTYPEVTATAGVGEETVVAAFVDRDSYPDQLVEAPSYEYDASIVGGVGLGYRGQGEGEEEEEEDAVVVKFEGDEMDCLDSYSTPVIKKDRFLMIGGVKVYTEDISSSDEGEDGLDCDGKSSDSGARRISYSGQSNSSDTEEEDADSSDGSSDVDSDSDIDEELAEDYLEGIGGSSELLNAQWLTEVNLGETVKDGSIGSDGWAKGGGVKLGPNALMSASKEYGMKKPSSRKGKGNVRPRQFGSPVVDIDVSGLEDLSFVKDSRTASWKRKKRQPSHLSRSWPAESQKSRKSDKLTGGKKKHRKELIAMKRRQRMINRGVDLDQINKKLREMVINDIDMFSFQPMHSRDCSQVQRLASIYALRSGCQGSGKKRFVTVTRTERTRLPFSKEKDRLDKFLLAGTVDEDFAVCSGNVVKERTKAERRFSSASGSKPRSETLQCAPSKPAKGNNGSGKKKQTGRVSFAEKPVSFVSCGIMQVDSAAEMIPLNSPESNPLVEVAETSSSKLGAFEMHTKGFGSRMLAKMGFIEGNGLGKSGQGIVHPIEPIKRPKSLGLGVEFAESATDEVRVEQTGGIGAFEKHTKGFGSRMMVKMGFIPGSGLGKDAQGMTTPFSAVRRPKSRGLGAT</sequence>
<feature type="domain" description="G-patch" evidence="2">
    <location>
        <begin position="573"/>
        <end position="619"/>
    </location>
</feature>
<evidence type="ECO:0000259" key="3">
    <source>
        <dbReference type="PROSITE" id="PS51061"/>
    </source>
</evidence>
<dbReference type="AlphaFoldDB" id="A0ABD0UIY3"/>
<gene>
    <name evidence="4" type="ORF">M5K25_021268</name>
</gene>
<dbReference type="PANTHER" id="PTHR47423">
    <property type="entry name" value="G-PATCH DOMAIN CONTAINING PROTEIN"/>
    <property type="match status" value="1"/>
</dbReference>
<organism evidence="4 5">
    <name type="scientific">Dendrobium thyrsiflorum</name>
    <name type="common">Pinecone-like raceme dendrobium</name>
    <name type="synonym">Orchid</name>
    <dbReference type="NCBI Taxonomy" id="117978"/>
    <lineage>
        <taxon>Eukaryota</taxon>
        <taxon>Viridiplantae</taxon>
        <taxon>Streptophyta</taxon>
        <taxon>Embryophyta</taxon>
        <taxon>Tracheophyta</taxon>
        <taxon>Spermatophyta</taxon>
        <taxon>Magnoliopsida</taxon>
        <taxon>Liliopsida</taxon>
        <taxon>Asparagales</taxon>
        <taxon>Orchidaceae</taxon>
        <taxon>Epidendroideae</taxon>
        <taxon>Malaxideae</taxon>
        <taxon>Dendrobiinae</taxon>
        <taxon>Dendrobium</taxon>
    </lineage>
</organism>
<feature type="compositionally biased region" description="Polar residues" evidence="1">
    <location>
        <begin position="36"/>
        <end position="52"/>
    </location>
</feature>
<comment type="caution">
    <text evidence="4">The sequence shown here is derived from an EMBL/GenBank/DDBJ whole genome shotgun (WGS) entry which is preliminary data.</text>
</comment>
<accession>A0ABD0UIY3</accession>
<keyword evidence="5" id="KW-1185">Reference proteome</keyword>
<proteinExistence type="predicted"/>
<feature type="region of interest" description="Disordered" evidence="1">
    <location>
        <begin position="165"/>
        <end position="227"/>
    </location>
</feature>
<dbReference type="Gene3D" id="3.30.1370.50">
    <property type="entry name" value="R3H-like domain"/>
    <property type="match status" value="1"/>
</dbReference>
<evidence type="ECO:0000313" key="5">
    <source>
        <dbReference type="Proteomes" id="UP001552299"/>
    </source>
</evidence>
<name>A0ABD0UIY3_DENTH</name>
<dbReference type="PROSITE" id="PS50174">
    <property type="entry name" value="G_PATCH"/>
    <property type="match status" value="2"/>
</dbReference>
<feature type="compositionally biased region" description="Polar residues" evidence="1">
    <location>
        <begin position="486"/>
        <end position="500"/>
    </location>
</feature>
<evidence type="ECO:0008006" key="6">
    <source>
        <dbReference type="Google" id="ProtNLM"/>
    </source>
</evidence>
<feature type="compositionally biased region" description="Basic residues" evidence="1">
    <location>
        <begin position="288"/>
        <end position="297"/>
    </location>
</feature>
<feature type="compositionally biased region" description="Acidic residues" evidence="1">
    <location>
        <begin position="166"/>
        <end position="176"/>
    </location>
</feature>
<feature type="region of interest" description="Disordered" evidence="1">
    <location>
        <begin position="481"/>
        <end position="520"/>
    </location>
</feature>
<feature type="region of interest" description="Disordered" evidence="1">
    <location>
        <begin position="253"/>
        <end position="304"/>
    </location>
</feature>
<dbReference type="PROSITE" id="PS51061">
    <property type="entry name" value="R3H"/>
    <property type="match status" value="1"/>
</dbReference>
<evidence type="ECO:0000259" key="2">
    <source>
        <dbReference type="PROSITE" id="PS50174"/>
    </source>
</evidence>
<feature type="domain" description="G-patch" evidence="2">
    <location>
        <begin position="641"/>
        <end position="685"/>
    </location>
</feature>
<dbReference type="Pfam" id="PF01424">
    <property type="entry name" value="R3H"/>
    <property type="match status" value="1"/>
</dbReference>
<reference evidence="4 5" key="1">
    <citation type="journal article" date="2024" name="Plant Biotechnol. J.">
        <title>Dendrobium thyrsiflorum genome and its molecular insights into genes involved in important horticultural traits.</title>
        <authorList>
            <person name="Chen B."/>
            <person name="Wang J.Y."/>
            <person name="Zheng P.J."/>
            <person name="Li K.L."/>
            <person name="Liang Y.M."/>
            <person name="Chen X.F."/>
            <person name="Zhang C."/>
            <person name="Zhao X."/>
            <person name="He X."/>
            <person name="Zhang G.Q."/>
            <person name="Liu Z.J."/>
            <person name="Xu Q."/>
        </authorList>
    </citation>
    <scope>NUCLEOTIDE SEQUENCE [LARGE SCALE GENOMIC DNA]</scope>
    <source>
        <strain evidence="4">GZMU011</strain>
    </source>
</reference>
<dbReference type="InterPro" id="IPR034082">
    <property type="entry name" value="R3H_G-patch"/>
</dbReference>